<dbReference type="EMBL" id="CAJNNV010003463">
    <property type="protein sequence ID" value="CAE8589064.1"/>
    <property type="molecule type" value="Genomic_DNA"/>
</dbReference>
<dbReference type="OrthoDB" id="448979at2759"/>
<sequence>EKPTEITLGADAVVSRLSVSPSSLGSVEESPLSAPGKPEPLEMEAVVVRCDKTIPEGAVSPVSVSVKTGQSSPVEVAQEGSAETWPTSPGPVTPHTSAVTPLPAGALAQPLAGLDAGAPSPAQSLFLLARSPASTSTGNLQTVPELLPTKEVAWTPFSRNLAAVTATAPDRLAEKLIERLQQCCHDEASLGNNSYVWDTQLPGGRRFSDHVARALATQLQALGFTRIEWWSGKEWKDMPGRYCIFHDHMYDKFTMRIRVHWPEKSRGPSAKTEPNLSSQGKRLSQQDASLMSMLQQMRQ</sequence>
<dbReference type="Proteomes" id="UP000654075">
    <property type="component" value="Unassembled WGS sequence"/>
</dbReference>
<feature type="non-terminal residue" evidence="2">
    <location>
        <position position="1"/>
    </location>
</feature>
<evidence type="ECO:0000256" key="1">
    <source>
        <dbReference type="SAM" id="MobiDB-lite"/>
    </source>
</evidence>
<comment type="caution">
    <text evidence="2">The sequence shown here is derived from an EMBL/GenBank/DDBJ whole genome shotgun (WGS) entry which is preliminary data.</text>
</comment>
<feature type="region of interest" description="Disordered" evidence="1">
    <location>
        <begin position="63"/>
        <end position="101"/>
    </location>
</feature>
<feature type="compositionally biased region" description="Polar residues" evidence="1">
    <location>
        <begin position="63"/>
        <end position="73"/>
    </location>
</feature>
<feature type="region of interest" description="Disordered" evidence="1">
    <location>
        <begin position="264"/>
        <end position="289"/>
    </location>
</feature>
<organism evidence="2 3">
    <name type="scientific">Polarella glacialis</name>
    <name type="common">Dinoflagellate</name>
    <dbReference type="NCBI Taxonomy" id="89957"/>
    <lineage>
        <taxon>Eukaryota</taxon>
        <taxon>Sar</taxon>
        <taxon>Alveolata</taxon>
        <taxon>Dinophyceae</taxon>
        <taxon>Suessiales</taxon>
        <taxon>Suessiaceae</taxon>
        <taxon>Polarella</taxon>
    </lineage>
</organism>
<feature type="compositionally biased region" description="Low complexity" evidence="1">
    <location>
        <begin position="19"/>
        <end position="33"/>
    </location>
</feature>
<keyword evidence="3" id="KW-1185">Reference proteome</keyword>
<dbReference type="AlphaFoldDB" id="A0A813DPP6"/>
<evidence type="ECO:0000313" key="3">
    <source>
        <dbReference type="Proteomes" id="UP000654075"/>
    </source>
</evidence>
<reference evidence="2" key="1">
    <citation type="submission" date="2021-02" db="EMBL/GenBank/DDBJ databases">
        <authorList>
            <person name="Dougan E. K."/>
            <person name="Rhodes N."/>
            <person name="Thang M."/>
            <person name="Chan C."/>
        </authorList>
    </citation>
    <scope>NUCLEOTIDE SEQUENCE</scope>
</reference>
<feature type="region of interest" description="Disordered" evidence="1">
    <location>
        <begin position="19"/>
        <end position="38"/>
    </location>
</feature>
<proteinExistence type="predicted"/>
<name>A0A813DPP6_POLGL</name>
<evidence type="ECO:0000313" key="2">
    <source>
        <dbReference type="EMBL" id="CAE8589064.1"/>
    </source>
</evidence>
<accession>A0A813DPP6</accession>
<gene>
    <name evidence="2" type="ORF">PGLA1383_LOCUS7844</name>
</gene>
<protein>
    <submittedName>
        <fullName evidence="2">Uncharacterized protein</fullName>
    </submittedName>
</protein>
<feature type="compositionally biased region" description="Polar residues" evidence="1">
    <location>
        <begin position="272"/>
        <end position="289"/>
    </location>
</feature>
<feature type="non-terminal residue" evidence="2">
    <location>
        <position position="299"/>
    </location>
</feature>